<name>A0A9P4QQJ7_9PLEO</name>
<proteinExistence type="predicted"/>
<comment type="caution">
    <text evidence="1">The sequence shown here is derived from an EMBL/GenBank/DDBJ whole genome shotgun (WGS) entry which is preliminary data.</text>
</comment>
<protein>
    <submittedName>
        <fullName evidence="1">Uncharacterized protein</fullName>
    </submittedName>
</protein>
<gene>
    <name evidence="1" type="ORF">EJ04DRAFT_528077</name>
</gene>
<accession>A0A9P4QQJ7</accession>
<dbReference type="EMBL" id="ML996256">
    <property type="protein sequence ID" value="KAF2729086.1"/>
    <property type="molecule type" value="Genomic_DNA"/>
</dbReference>
<keyword evidence="2" id="KW-1185">Reference proteome</keyword>
<evidence type="ECO:0000313" key="1">
    <source>
        <dbReference type="EMBL" id="KAF2729086.1"/>
    </source>
</evidence>
<evidence type="ECO:0000313" key="2">
    <source>
        <dbReference type="Proteomes" id="UP000799444"/>
    </source>
</evidence>
<reference evidence="1" key="1">
    <citation type="journal article" date="2020" name="Stud. Mycol.">
        <title>101 Dothideomycetes genomes: a test case for predicting lifestyles and emergence of pathogens.</title>
        <authorList>
            <person name="Haridas S."/>
            <person name="Albert R."/>
            <person name="Binder M."/>
            <person name="Bloem J."/>
            <person name="Labutti K."/>
            <person name="Salamov A."/>
            <person name="Andreopoulos B."/>
            <person name="Baker S."/>
            <person name="Barry K."/>
            <person name="Bills G."/>
            <person name="Bluhm B."/>
            <person name="Cannon C."/>
            <person name="Castanera R."/>
            <person name="Culley D."/>
            <person name="Daum C."/>
            <person name="Ezra D."/>
            <person name="Gonzalez J."/>
            <person name="Henrissat B."/>
            <person name="Kuo A."/>
            <person name="Liang C."/>
            <person name="Lipzen A."/>
            <person name="Lutzoni F."/>
            <person name="Magnuson J."/>
            <person name="Mondo S."/>
            <person name="Nolan M."/>
            <person name="Ohm R."/>
            <person name="Pangilinan J."/>
            <person name="Park H.-J."/>
            <person name="Ramirez L."/>
            <person name="Alfaro M."/>
            <person name="Sun H."/>
            <person name="Tritt A."/>
            <person name="Yoshinaga Y."/>
            <person name="Zwiers L.-H."/>
            <person name="Turgeon B."/>
            <person name="Goodwin S."/>
            <person name="Spatafora J."/>
            <person name="Crous P."/>
            <person name="Grigoriev I."/>
        </authorList>
    </citation>
    <scope>NUCLEOTIDE SEQUENCE</scope>
    <source>
        <strain evidence="1">CBS 125425</strain>
    </source>
</reference>
<dbReference type="Proteomes" id="UP000799444">
    <property type="component" value="Unassembled WGS sequence"/>
</dbReference>
<organism evidence="1 2">
    <name type="scientific">Polyplosphaeria fusca</name>
    <dbReference type="NCBI Taxonomy" id="682080"/>
    <lineage>
        <taxon>Eukaryota</taxon>
        <taxon>Fungi</taxon>
        <taxon>Dikarya</taxon>
        <taxon>Ascomycota</taxon>
        <taxon>Pezizomycotina</taxon>
        <taxon>Dothideomycetes</taxon>
        <taxon>Pleosporomycetidae</taxon>
        <taxon>Pleosporales</taxon>
        <taxon>Tetraplosphaeriaceae</taxon>
        <taxon>Polyplosphaeria</taxon>
    </lineage>
</organism>
<sequence>MARFDDLPKEITDKIVATFRMPTQSTLDINDCTLSFNDITTLSRDLDWNYEMSSLRKIYQSSMTSLTSLSLISQKLHRITAPHLYYHIVTDLIWRGAGYSTKSITKLMRTLTACPELRKYVKIISGVRDLYSESSLARYKSFLVSLPTLTPCLERLDKQECHWLRLPCTCCGEVTEKLHSLERLKYVSLYSWKICIGSVVTALTQSSIETLWVMNFIDIPNQTHDEGWDEIRSCVKNLGLEITPYVNYSAIRSLARLALTTSVYIACKQPMLLLVLPYVEVELENMERQIVRWIRQVLQRCKGTSRVTIMSTDDNSDIVEAMTKHMPNMFSHSYGSFERKTSSANDKVAKLEEI</sequence>
<dbReference type="AlphaFoldDB" id="A0A9P4QQJ7"/>